<dbReference type="CDD" id="cd12235">
    <property type="entry name" value="RRM_PPIL4"/>
    <property type="match status" value="1"/>
</dbReference>
<comment type="subcellular location">
    <subcellularLocation>
        <location evidence="3 10">Nucleus</location>
    </subcellularLocation>
</comment>
<keyword evidence="5 9" id="KW-0694">RNA-binding</keyword>
<dbReference type="EMBL" id="HG937694">
    <property type="protein sequence ID" value="CDP37052.1"/>
    <property type="molecule type" value="Genomic_DNA"/>
</dbReference>
<keyword evidence="6 10" id="KW-0697">Rotamase</keyword>
<dbReference type="SUPFAM" id="SSF50891">
    <property type="entry name" value="Cyclophilin-like"/>
    <property type="match status" value="1"/>
</dbReference>
<dbReference type="AlphaFoldDB" id="A0A060TDT1"/>
<dbReference type="GO" id="GO:0003723">
    <property type="term" value="F:RNA binding"/>
    <property type="evidence" value="ECO:0007669"/>
    <property type="project" value="UniProtKB-UniRule"/>
</dbReference>
<dbReference type="Pfam" id="PF00160">
    <property type="entry name" value="Pro_isomerase"/>
    <property type="match status" value="1"/>
</dbReference>
<dbReference type="InterPro" id="IPR000504">
    <property type="entry name" value="RRM_dom"/>
</dbReference>
<evidence type="ECO:0000256" key="9">
    <source>
        <dbReference type="PROSITE-ProRule" id="PRU00176"/>
    </source>
</evidence>
<dbReference type="Gene3D" id="3.30.70.330">
    <property type="match status" value="1"/>
</dbReference>
<dbReference type="InterPro" id="IPR035538">
    <property type="entry name" value="Cyclophilin_PPIL4"/>
</dbReference>
<dbReference type="PhylomeDB" id="A0A060TDT1"/>
<comment type="catalytic activity">
    <reaction evidence="1 10">
        <text>[protein]-peptidylproline (omega=180) = [protein]-peptidylproline (omega=0)</text>
        <dbReference type="Rhea" id="RHEA:16237"/>
        <dbReference type="Rhea" id="RHEA-COMP:10747"/>
        <dbReference type="Rhea" id="RHEA-COMP:10748"/>
        <dbReference type="ChEBI" id="CHEBI:83833"/>
        <dbReference type="ChEBI" id="CHEBI:83834"/>
        <dbReference type="EC" id="5.2.1.8"/>
    </reaction>
</comment>
<dbReference type="PROSITE" id="PS50072">
    <property type="entry name" value="CSA_PPIASE_2"/>
    <property type="match status" value="1"/>
</dbReference>
<dbReference type="InterPro" id="IPR012677">
    <property type="entry name" value="Nucleotide-bd_a/b_plait_sf"/>
</dbReference>
<evidence type="ECO:0000313" key="14">
    <source>
        <dbReference type="EMBL" id="CDP37052.1"/>
    </source>
</evidence>
<evidence type="ECO:0000256" key="1">
    <source>
        <dbReference type="ARBA" id="ARBA00000971"/>
    </source>
</evidence>
<dbReference type="Gene3D" id="2.40.100.10">
    <property type="entry name" value="Cyclophilin-like"/>
    <property type="match status" value="1"/>
</dbReference>
<feature type="domain" description="RRM" evidence="13">
    <location>
        <begin position="245"/>
        <end position="323"/>
    </location>
</feature>
<accession>A0A060TDT1</accession>
<comment type="similarity">
    <text evidence="4 10">Belongs to the cyclophilin-type PPIase family. PPIL4 subfamily.</text>
</comment>
<protein>
    <recommendedName>
        <fullName evidence="10">Peptidyl-prolyl cis-trans isomerase</fullName>
        <shortName evidence="10">PPIase</shortName>
        <ecNumber evidence="10">5.2.1.8</ecNumber>
    </recommendedName>
</protein>
<dbReference type="InterPro" id="IPR035979">
    <property type="entry name" value="RBD_domain_sf"/>
</dbReference>
<evidence type="ECO:0000256" key="5">
    <source>
        <dbReference type="ARBA" id="ARBA00022884"/>
    </source>
</evidence>
<comment type="function">
    <text evidence="2 10">PPIases accelerate the folding of proteins. It catalyzes the cis-trans isomerization of proline imidic peptide bonds in oligopeptides.</text>
</comment>
<dbReference type="Pfam" id="PF00076">
    <property type="entry name" value="RRM_1"/>
    <property type="match status" value="1"/>
</dbReference>
<feature type="domain" description="PPIase cyclophilin-type" evidence="12">
    <location>
        <begin position="10"/>
        <end position="167"/>
    </location>
</feature>
<organism evidence="14">
    <name type="scientific">Blastobotrys adeninivorans</name>
    <name type="common">Yeast</name>
    <name type="synonym">Arxula adeninivorans</name>
    <dbReference type="NCBI Taxonomy" id="409370"/>
    <lineage>
        <taxon>Eukaryota</taxon>
        <taxon>Fungi</taxon>
        <taxon>Dikarya</taxon>
        <taxon>Ascomycota</taxon>
        <taxon>Saccharomycotina</taxon>
        <taxon>Dipodascomycetes</taxon>
        <taxon>Dipodascales</taxon>
        <taxon>Trichomonascaceae</taxon>
        <taxon>Blastobotrys</taxon>
    </lineage>
</organism>
<sequence length="445" mass="52463">MSVLIETTEGDIVVDLLVDKSPRLCLNFIKLCKIKYFNFSPFYNIEKDYTCESGDPQAFTGESEGGSSVWGAISGSEEDRWFKPDDNELTHGEKGTVSMATSILGQKKVCGSQFIITLKDKLPQLDDRAVVFGNVVEGLETLDKINNAYIDEKGRPLKDIRIRHTYVLDDPFEDPDGLSEPPTSPGPTPAQLKTVRIGSDEDVIPDEEEGQEAERRRQDQLARSKALTLEVIGDLPFAEVKPSERTLFVCKLNPVTEDEDLELIFSRFGKIVSCQIVRDKQTGDSLQYAFVEFEDKEACVRAYFKMEGVLIDDHRIHVDFSQSVANVQNERRTTQRRRRRDEDDRRDRRDYRRDRRDDRRDDRDEREFRDKRDDRDWRGHRDRRDDRDKRDYRDKRDHRDRDRDRGSRRDREGEHRQRYRDRSRERDRHGSRHDSRDYRYRDRSG</sequence>
<evidence type="ECO:0000256" key="2">
    <source>
        <dbReference type="ARBA" id="ARBA00002388"/>
    </source>
</evidence>
<dbReference type="PANTHER" id="PTHR45843:SF1">
    <property type="entry name" value="PEPTIDYL-PROLYL CIS-TRANS ISOMERASE-LIKE 4"/>
    <property type="match status" value="1"/>
</dbReference>
<dbReference type="SMART" id="SM00360">
    <property type="entry name" value="RRM"/>
    <property type="match status" value="1"/>
</dbReference>
<evidence type="ECO:0000256" key="4">
    <source>
        <dbReference type="ARBA" id="ARBA00010739"/>
    </source>
</evidence>
<dbReference type="InterPro" id="IPR035542">
    <property type="entry name" value="CRIP"/>
</dbReference>
<evidence type="ECO:0000256" key="7">
    <source>
        <dbReference type="ARBA" id="ARBA00023235"/>
    </source>
</evidence>
<feature type="region of interest" description="Disordered" evidence="11">
    <location>
        <begin position="171"/>
        <end position="219"/>
    </location>
</feature>
<feature type="region of interest" description="Disordered" evidence="11">
    <location>
        <begin position="376"/>
        <end position="445"/>
    </location>
</feature>
<dbReference type="CDD" id="cd01921">
    <property type="entry name" value="cyclophilin_RRM"/>
    <property type="match status" value="1"/>
</dbReference>
<evidence type="ECO:0000259" key="13">
    <source>
        <dbReference type="PROSITE" id="PS50102"/>
    </source>
</evidence>
<evidence type="ECO:0000256" key="6">
    <source>
        <dbReference type="ARBA" id="ARBA00023110"/>
    </source>
</evidence>
<evidence type="ECO:0000256" key="10">
    <source>
        <dbReference type="RuleBase" id="RU365081"/>
    </source>
</evidence>
<evidence type="ECO:0000256" key="8">
    <source>
        <dbReference type="ARBA" id="ARBA00023242"/>
    </source>
</evidence>
<reference evidence="14" key="2">
    <citation type="submission" date="2014-06" db="EMBL/GenBank/DDBJ databases">
        <title>The complete genome of Blastobotrys (Arxula) adeninivorans LS3 - a yeast of biotechnological interest.</title>
        <authorList>
            <person name="Kunze G."/>
            <person name="Gaillardin C."/>
            <person name="Czernicka M."/>
            <person name="Durrens P."/>
            <person name="Martin T."/>
            <person name="Boer E."/>
            <person name="Gabaldon T."/>
            <person name="Cruz J."/>
            <person name="Talla E."/>
            <person name="Marck C."/>
            <person name="Goffeau A."/>
            <person name="Barbe V."/>
            <person name="Baret P."/>
            <person name="Baronian K."/>
            <person name="Beier S."/>
            <person name="Bleykasten C."/>
            <person name="Bode R."/>
            <person name="Casaregola S."/>
            <person name="Despons L."/>
            <person name="Fairhead C."/>
            <person name="Giersberg M."/>
            <person name="Gierski P."/>
            <person name="Hahnel U."/>
            <person name="Hartmann A."/>
            <person name="Jankowska D."/>
            <person name="Jubin C."/>
            <person name="Jung P."/>
            <person name="Lafontaine I."/>
            <person name="Leh-Louis V."/>
            <person name="Lemaire M."/>
            <person name="Marcet-Houben M."/>
            <person name="Mascher M."/>
            <person name="Morel G."/>
            <person name="Richard G.-F."/>
            <person name="Riechen J."/>
            <person name="Sacerdot C."/>
            <person name="Sarkar A."/>
            <person name="Savel G."/>
            <person name="Schacherer J."/>
            <person name="Sherman D."/>
            <person name="Straub M.-L."/>
            <person name="Stein N."/>
            <person name="Thierry A."/>
            <person name="Trautwein-Schult A."/>
            <person name="Westhof E."/>
            <person name="Worch S."/>
            <person name="Dujon B."/>
            <person name="Souciet J.-L."/>
            <person name="Wincker P."/>
            <person name="Scholz U."/>
            <person name="Neuveglise N."/>
        </authorList>
    </citation>
    <scope>NUCLEOTIDE SEQUENCE</scope>
    <source>
        <strain evidence="14">LS3</strain>
    </source>
</reference>
<evidence type="ECO:0000259" key="12">
    <source>
        <dbReference type="PROSITE" id="PS50072"/>
    </source>
</evidence>
<keyword evidence="8 10" id="KW-0539">Nucleus</keyword>
<proteinExistence type="inferred from homology"/>
<evidence type="ECO:0000256" key="3">
    <source>
        <dbReference type="ARBA" id="ARBA00004123"/>
    </source>
</evidence>
<dbReference type="EC" id="5.2.1.8" evidence="10"/>
<dbReference type="PANTHER" id="PTHR45843">
    <property type="entry name" value="PEPTIDYL-PROLYL CIS-TRANS ISOMERASE-LIKE 4"/>
    <property type="match status" value="1"/>
</dbReference>
<dbReference type="InterPro" id="IPR002130">
    <property type="entry name" value="Cyclophilin-type_PPIase_dom"/>
</dbReference>
<gene>
    <name evidence="14" type="ORF">GNLVRS02_ARAD1D02618g</name>
</gene>
<evidence type="ECO:0000256" key="11">
    <source>
        <dbReference type="SAM" id="MobiDB-lite"/>
    </source>
</evidence>
<dbReference type="PROSITE" id="PS50102">
    <property type="entry name" value="RRM"/>
    <property type="match status" value="1"/>
</dbReference>
<feature type="compositionally biased region" description="Acidic residues" evidence="11">
    <location>
        <begin position="200"/>
        <end position="211"/>
    </location>
</feature>
<dbReference type="GO" id="GO:0005634">
    <property type="term" value="C:nucleus"/>
    <property type="evidence" value="ECO:0007669"/>
    <property type="project" value="UniProtKB-SubCell"/>
</dbReference>
<name>A0A060TDT1_BLAAD</name>
<keyword evidence="7 10" id="KW-0413">Isomerase</keyword>
<dbReference type="SUPFAM" id="SSF54928">
    <property type="entry name" value="RNA-binding domain, RBD"/>
    <property type="match status" value="1"/>
</dbReference>
<dbReference type="GO" id="GO:0003755">
    <property type="term" value="F:peptidyl-prolyl cis-trans isomerase activity"/>
    <property type="evidence" value="ECO:0007669"/>
    <property type="project" value="UniProtKB-UniRule"/>
</dbReference>
<dbReference type="InterPro" id="IPR029000">
    <property type="entry name" value="Cyclophilin-like_dom_sf"/>
</dbReference>
<reference evidence="14" key="1">
    <citation type="submission" date="2014-02" db="EMBL/GenBank/DDBJ databases">
        <authorList>
            <person name="Genoscope - CEA"/>
        </authorList>
    </citation>
    <scope>NUCLEOTIDE SEQUENCE</scope>
    <source>
        <strain evidence="14">LS3</strain>
    </source>
</reference>